<evidence type="ECO:0000313" key="3">
    <source>
        <dbReference type="Proteomes" id="UP001597112"/>
    </source>
</evidence>
<protein>
    <recommendedName>
        <fullName evidence="1">Nucleoside phosphorylase domain-containing protein</fullName>
    </recommendedName>
</protein>
<dbReference type="Pfam" id="PF01048">
    <property type="entry name" value="PNP_UDP_1"/>
    <property type="match status" value="1"/>
</dbReference>
<sequence>MCFAIRGHHAQSLGADCVEMEASALYAFSRVQSKPVVCFAHITNSMAQQNGDFEKGTENGSLTSLELVYQTVKLLS</sequence>
<organism evidence="2 3">
    <name type="scientific">Ohtaekwangia kribbensis</name>
    <dbReference type="NCBI Taxonomy" id="688913"/>
    <lineage>
        <taxon>Bacteria</taxon>
        <taxon>Pseudomonadati</taxon>
        <taxon>Bacteroidota</taxon>
        <taxon>Cytophagia</taxon>
        <taxon>Cytophagales</taxon>
        <taxon>Fulvivirgaceae</taxon>
        <taxon>Ohtaekwangia</taxon>
    </lineage>
</organism>
<evidence type="ECO:0000313" key="2">
    <source>
        <dbReference type="EMBL" id="MFD0997884.1"/>
    </source>
</evidence>
<dbReference type="Proteomes" id="UP001597112">
    <property type="component" value="Unassembled WGS sequence"/>
</dbReference>
<dbReference type="EMBL" id="JBHTKA010000001">
    <property type="protein sequence ID" value="MFD0997884.1"/>
    <property type="molecule type" value="Genomic_DNA"/>
</dbReference>
<feature type="domain" description="Nucleoside phosphorylase" evidence="1">
    <location>
        <begin position="9"/>
        <end position="55"/>
    </location>
</feature>
<evidence type="ECO:0000259" key="1">
    <source>
        <dbReference type="Pfam" id="PF01048"/>
    </source>
</evidence>
<accession>A0ABW3JWH6</accession>
<name>A0ABW3JWH6_9BACT</name>
<dbReference type="InterPro" id="IPR000845">
    <property type="entry name" value="Nucleoside_phosphorylase_d"/>
</dbReference>
<reference evidence="3" key="1">
    <citation type="journal article" date="2019" name="Int. J. Syst. Evol. Microbiol.">
        <title>The Global Catalogue of Microorganisms (GCM) 10K type strain sequencing project: providing services to taxonomists for standard genome sequencing and annotation.</title>
        <authorList>
            <consortium name="The Broad Institute Genomics Platform"/>
            <consortium name="The Broad Institute Genome Sequencing Center for Infectious Disease"/>
            <person name="Wu L."/>
            <person name="Ma J."/>
        </authorList>
    </citation>
    <scope>NUCLEOTIDE SEQUENCE [LARGE SCALE GENOMIC DNA]</scope>
    <source>
        <strain evidence="3">CCUG 58938</strain>
    </source>
</reference>
<dbReference type="Gene3D" id="3.40.50.1580">
    <property type="entry name" value="Nucleoside phosphorylase domain"/>
    <property type="match status" value="1"/>
</dbReference>
<comment type="caution">
    <text evidence="2">The sequence shown here is derived from an EMBL/GenBank/DDBJ whole genome shotgun (WGS) entry which is preliminary data.</text>
</comment>
<dbReference type="RefSeq" id="WP_377578241.1">
    <property type="nucleotide sequence ID" value="NZ_JBHTKA010000001.1"/>
</dbReference>
<keyword evidence="3" id="KW-1185">Reference proteome</keyword>
<dbReference type="InterPro" id="IPR035994">
    <property type="entry name" value="Nucleoside_phosphorylase_sf"/>
</dbReference>
<gene>
    <name evidence="2" type="ORF">ACFQ21_01155</name>
</gene>
<proteinExistence type="predicted"/>
<dbReference type="SUPFAM" id="SSF53167">
    <property type="entry name" value="Purine and uridine phosphorylases"/>
    <property type="match status" value="1"/>
</dbReference>